<evidence type="ECO:0000313" key="6">
    <source>
        <dbReference type="EMBL" id="ASV83906.1"/>
    </source>
</evidence>
<sequence>MTLIRTKPFSRRAFMKGAAGLGALSAFSGMSSLRALAEEKPTLVNAIRSLSNPYHAAWNKGGEAFAKSLGLDYVTLVTEGDSEKGIADIRAILARTGGNAIINVDPNDAADARPIVEACVAAKAHVLTQWNKPADLHPWDHDPYYVAHVSFDGERYGAETAEILIKSIGGKGGILGLGGTLSNTVAIDRRSGLEKALAAHPDVQLLDFQVADWQSSKAFDVVSAWLTRFGDDIKGIWCANDDMGIGALEALRAEGLAGQIPITGVDGIGTAVEAVKNGEFAATVSSDPFWQGAMGLAIPYSARAGVFDPSKEPKDHREFYGTAVVVTKDNVDDFYENNIKNTPNLDFKDLWGRASGQIREG</sequence>
<dbReference type="PANTHER" id="PTHR46847">
    <property type="entry name" value="D-ALLOSE-BINDING PERIPLASMIC PROTEIN-RELATED"/>
    <property type="match status" value="1"/>
</dbReference>
<dbReference type="AlphaFoldDB" id="A0A248UB63"/>
<dbReference type="InterPro" id="IPR006311">
    <property type="entry name" value="TAT_signal"/>
</dbReference>
<comment type="similarity">
    <text evidence="2">Belongs to the bacterial solute-binding protein 2 family.</text>
</comment>
<evidence type="ECO:0000313" key="7">
    <source>
        <dbReference type="Proteomes" id="UP000215256"/>
    </source>
</evidence>
<dbReference type="EMBL" id="CP022603">
    <property type="protein sequence ID" value="ASV83906.1"/>
    <property type="molecule type" value="Genomic_DNA"/>
</dbReference>
<reference evidence="6 7" key="1">
    <citation type="submission" date="2017-07" db="EMBL/GenBank/DDBJ databases">
        <title>Phylogenetic study on the rhizospheric bacterium Ochrobactrum sp. A44.</title>
        <authorList>
            <person name="Krzyzanowska D.M."/>
            <person name="Ossowicki A."/>
            <person name="Rajewska M."/>
            <person name="Maciag T."/>
            <person name="Kaczynski Z."/>
            <person name="Czerwicka M."/>
            <person name="Jafra S."/>
        </authorList>
    </citation>
    <scope>NUCLEOTIDE SEQUENCE [LARGE SCALE GENOMIC DNA]</scope>
    <source>
        <strain evidence="6 7">A44</strain>
    </source>
</reference>
<dbReference type="PROSITE" id="PS51318">
    <property type="entry name" value="TAT"/>
    <property type="match status" value="1"/>
</dbReference>
<dbReference type="Pfam" id="PF13407">
    <property type="entry name" value="Peripla_BP_4"/>
    <property type="match status" value="1"/>
</dbReference>
<dbReference type="GO" id="GO:0030246">
    <property type="term" value="F:carbohydrate binding"/>
    <property type="evidence" value="ECO:0007669"/>
    <property type="project" value="UniProtKB-ARBA"/>
</dbReference>
<comment type="subcellular location">
    <subcellularLocation>
        <location evidence="1">Cell envelope</location>
    </subcellularLocation>
</comment>
<dbReference type="Proteomes" id="UP000215256">
    <property type="component" value="Chromosome 2"/>
</dbReference>
<dbReference type="PANTHER" id="PTHR46847:SF1">
    <property type="entry name" value="D-ALLOSE-BINDING PERIPLASMIC PROTEIN-RELATED"/>
    <property type="match status" value="1"/>
</dbReference>
<protein>
    <submittedName>
        <fullName evidence="6">Periplasmic binding protein/LacI transcriptional regulator</fullName>
    </submittedName>
</protein>
<feature type="domain" description="Periplasmic binding protein" evidence="5">
    <location>
        <begin position="49"/>
        <end position="297"/>
    </location>
</feature>
<evidence type="ECO:0000256" key="3">
    <source>
        <dbReference type="ARBA" id="ARBA00022729"/>
    </source>
</evidence>
<dbReference type="InterPro" id="IPR028082">
    <property type="entry name" value="Peripla_BP_I"/>
</dbReference>
<keyword evidence="3 4" id="KW-0732">Signal</keyword>
<dbReference type="OrthoDB" id="9773673at2"/>
<dbReference type="RefSeq" id="WP_095444777.1">
    <property type="nucleotide sequence ID" value="NZ_CP022603.1"/>
</dbReference>
<dbReference type="Gene3D" id="3.40.50.2300">
    <property type="match status" value="2"/>
</dbReference>
<feature type="chain" id="PRO_5012264420" evidence="4">
    <location>
        <begin position="38"/>
        <end position="361"/>
    </location>
</feature>
<dbReference type="KEGG" id="och:CES85_4689"/>
<dbReference type="SUPFAM" id="SSF53822">
    <property type="entry name" value="Periplasmic binding protein-like I"/>
    <property type="match status" value="1"/>
</dbReference>
<dbReference type="CDD" id="cd01536">
    <property type="entry name" value="PBP1_ABC_sugar_binding-like"/>
    <property type="match status" value="1"/>
</dbReference>
<evidence type="ECO:0000256" key="1">
    <source>
        <dbReference type="ARBA" id="ARBA00004196"/>
    </source>
</evidence>
<gene>
    <name evidence="6" type="ORF">CES85_4689</name>
</gene>
<evidence type="ECO:0000256" key="4">
    <source>
        <dbReference type="SAM" id="SignalP"/>
    </source>
</evidence>
<evidence type="ECO:0000256" key="2">
    <source>
        <dbReference type="ARBA" id="ARBA00007639"/>
    </source>
</evidence>
<organism evidence="6 7">
    <name type="scientific">Ochrobactrum quorumnocens</name>
    <dbReference type="NCBI Taxonomy" id="271865"/>
    <lineage>
        <taxon>Bacteria</taxon>
        <taxon>Pseudomonadati</taxon>
        <taxon>Pseudomonadota</taxon>
        <taxon>Alphaproteobacteria</taxon>
        <taxon>Hyphomicrobiales</taxon>
        <taxon>Brucellaceae</taxon>
        <taxon>Brucella/Ochrobactrum group</taxon>
        <taxon>Ochrobactrum</taxon>
    </lineage>
</organism>
<proteinExistence type="inferred from homology"/>
<feature type="signal peptide" evidence="4">
    <location>
        <begin position="1"/>
        <end position="37"/>
    </location>
</feature>
<dbReference type="GO" id="GO:0030313">
    <property type="term" value="C:cell envelope"/>
    <property type="evidence" value="ECO:0007669"/>
    <property type="project" value="UniProtKB-SubCell"/>
</dbReference>
<dbReference type="InterPro" id="IPR025997">
    <property type="entry name" value="SBP_2_dom"/>
</dbReference>
<accession>A0A248UB63</accession>
<evidence type="ECO:0000259" key="5">
    <source>
        <dbReference type="Pfam" id="PF13407"/>
    </source>
</evidence>
<name>A0A248UB63_9HYPH</name>